<reference evidence="8" key="1">
    <citation type="journal article" date="2013" name="Sci. Rep.">
        <title>Metagenomics uncovers a new group of low GC and ultra-small marine Actinobacteria.</title>
        <authorList>
            <person name="Ghai R."/>
            <person name="Mizuno C.M."/>
            <person name="Picazo A."/>
            <person name="Camacho A."/>
            <person name="Rodriguez-Valera F."/>
        </authorList>
    </citation>
    <scope>NUCLEOTIDE SEQUENCE</scope>
</reference>
<dbReference type="Gene3D" id="1.10.630.10">
    <property type="entry name" value="Cytochrome P450"/>
    <property type="match status" value="1"/>
</dbReference>
<dbReference type="GO" id="GO:0016705">
    <property type="term" value="F:oxidoreductase activity, acting on paired donors, with incorporation or reduction of molecular oxygen"/>
    <property type="evidence" value="ECO:0007669"/>
    <property type="project" value="InterPro"/>
</dbReference>
<dbReference type="GO" id="GO:0005506">
    <property type="term" value="F:iron ion binding"/>
    <property type="evidence" value="ECO:0007669"/>
    <property type="project" value="InterPro"/>
</dbReference>
<dbReference type="PANTHER" id="PTHR46696:SF1">
    <property type="entry name" value="CYTOCHROME P450 YJIB-RELATED"/>
    <property type="match status" value="1"/>
</dbReference>
<name>S5DJF2_9ACTN</name>
<evidence type="ECO:0000256" key="4">
    <source>
        <dbReference type="ARBA" id="ARBA00023002"/>
    </source>
</evidence>
<proteinExistence type="inferred from homology"/>
<dbReference type="PANTHER" id="PTHR46696">
    <property type="entry name" value="P450, PUTATIVE (EUROFUNG)-RELATED"/>
    <property type="match status" value="1"/>
</dbReference>
<protein>
    <submittedName>
        <fullName evidence="8">Cytochrome P450</fullName>
    </submittedName>
</protein>
<dbReference type="InterPro" id="IPR001128">
    <property type="entry name" value="Cyt_P450"/>
</dbReference>
<dbReference type="Pfam" id="PF00067">
    <property type="entry name" value="p450"/>
    <property type="match status" value="1"/>
</dbReference>
<dbReference type="PROSITE" id="PS00086">
    <property type="entry name" value="CYTOCHROME_P450"/>
    <property type="match status" value="1"/>
</dbReference>
<evidence type="ECO:0000256" key="5">
    <source>
        <dbReference type="ARBA" id="ARBA00023004"/>
    </source>
</evidence>
<evidence type="ECO:0000256" key="1">
    <source>
        <dbReference type="ARBA" id="ARBA00010617"/>
    </source>
</evidence>
<sequence length="414" mass="47615">MNIPELHLPTENKEFIKNPYVKMAEFRESTPLFWDEINDLFFFTRYKDVRSIQSTKSFGTTFNHIDGFEETINNQVIPITSTAYKRSDQFGTYENFWKSEEFSLLNLEGQLHKELRGLVAKAFLPRSVQQLLPFMEETSNKLFNNLKGTEFDMLKDYAQPYSVSIIGKLLGVPESDHLEFLDWSHKIVKMYDFEVSDENANNAEEAAKQFIEYTQNLLDKRRKDPQDDMITRLSQVSEDNNFLTDDQIICTVILLLNAGHEATVNTLGNGLHALLTLNKSFEEIKNETEDINDVVEELIRYDSPLQFFQRYALEDTEIGGHNISKGSKVAILLGSANRDPRVFEQPDQINFRREMKDHSSWGGGIHFCIGTHLAKLELGVSFNHILQEQFSLIEEPSRTGAFGIRGFKNLLVSA</sequence>
<evidence type="ECO:0000313" key="8">
    <source>
        <dbReference type="EMBL" id="AGQ18936.1"/>
    </source>
</evidence>
<dbReference type="GO" id="GO:0004497">
    <property type="term" value="F:monooxygenase activity"/>
    <property type="evidence" value="ECO:0007669"/>
    <property type="project" value="UniProtKB-KW"/>
</dbReference>
<dbReference type="InterPro" id="IPR002397">
    <property type="entry name" value="Cyt_P450_B"/>
</dbReference>
<evidence type="ECO:0000256" key="7">
    <source>
        <dbReference type="RuleBase" id="RU000461"/>
    </source>
</evidence>
<keyword evidence="4 7" id="KW-0560">Oxidoreductase</keyword>
<keyword evidence="6 7" id="KW-0503">Monooxygenase</keyword>
<dbReference type="GO" id="GO:0020037">
    <property type="term" value="F:heme binding"/>
    <property type="evidence" value="ECO:0007669"/>
    <property type="project" value="InterPro"/>
</dbReference>
<comment type="similarity">
    <text evidence="1 7">Belongs to the cytochrome P450 family.</text>
</comment>
<dbReference type="CDD" id="cd20625">
    <property type="entry name" value="CYP164-like"/>
    <property type="match status" value="1"/>
</dbReference>
<keyword evidence="2 7" id="KW-0349">Heme</keyword>
<keyword evidence="5 7" id="KW-0408">Iron</keyword>
<evidence type="ECO:0000256" key="6">
    <source>
        <dbReference type="ARBA" id="ARBA00023033"/>
    </source>
</evidence>
<evidence type="ECO:0000256" key="3">
    <source>
        <dbReference type="ARBA" id="ARBA00022723"/>
    </source>
</evidence>
<dbReference type="PRINTS" id="PR00359">
    <property type="entry name" value="BP450"/>
</dbReference>
<dbReference type="AlphaFoldDB" id="S5DJF2"/>
<dbReference type="InterPro" id="IPR017972">
    <property type="entry name" value="Cyt_P450_CS"/>
</dbReference>
<dbReference type="FunFam" id="1.10.630.10:FF:000018">
    <property type="entry name" value="Cytochrome P450 monooxygenase"/>
    <property type="match status" value="1"/>
</dbReference>
<accession>S5DJF2</accession>
<dbReference type="EMBL" id="KC811116">
    <property type="protein sequence ID" value="AGQ18936.1"/>
    <property type="molecule type" value="Genomic_DNA"/>
</dbReference>
<keyword evidence="3 7" id="KW-0479">Metal-binding</keyword>
<organism evidence="8">
    <name type="scientific">Candidatus Actinomarina minuta</name>
    <dbReference type="NCBI Taxonomy" id="1389454"/>
    <lineage>
        <taxon>Bacteria</taxon>
        <taxon>Bacillati</taxon>
        <taxon>Actinomycetota</taxon>
        <taxon>Actinomycetes</taxon>
        <taxon>Candidatus Actinomarinidae</taxon>
        <taxon>Candidatus Actinomarinales</taxon>
        <taxon>Candidatus Actinomarineae</taxon>
        <taxon>Candidatus Actinomarinaceae</taxon>
        <taxon>Candidatus Actinomarina</taxon>
    </lineage>
</organism>
<dbReference type="InterPro" id="IPR036396">
    <property type="entry name" value="Cyt_P450_sf"/>
</dbReference>
<dbReference type="SUPFAM" id="SSF48264">
    <property type="entry name" value="Cytochrome P450"/>
    <property type="match status" value="1"/>
</dbReference>
<evidence type="ECO:0000256" key="2">
    <source>
        <dbReference type="ARBA" id="ARBA00022617"/>
    </source>
</evidence>